<evidence type="ECO:0000313" key="2">
    <source>
        <dbReference type="EMBL" id="RXH95234.1"/>
    </source>
</evidence>
<feature type="non-terminal residue" evidence="2">
    <location>
        <position position="1"/>
    </location>
</feature>
<proteinExistence type="predicted"/>
<evidence type="ECO:0000256" key="1">
    <source>
        <dbReference type="SAM" id="Phobius"/>
    </source>
</evidence>
<dbReference type="AlphaFoldDB" id="A0A498JN06"/>
<keyword evidence="1" id="KW-1133">Transmembrane helix</keyword>
<name>A0A498JN06_MALDO</name>
<comment type="caution">
    <text evidence="2">The sequence shown here is derived from an EMBL/GenBank/DDBJ whole genome shotgun (WGS) entry which is preliminary data.</text>
</comment>
<protein>
    <submittedName>
        <fullName evidence="2">Uncharacterized protein</fullName>
    </submittedName>
</protein>
<sequence>VRSHFTFVVPPFICFEAQPLSLRPSPTSSLTNVISFSVFAVIVVVFVDSFVFGSVIRVLFLTSSLVRLKSPWSRRKRKHALSAQQWRLFFTPDGKLRDGGVKLVKKVRSGGVDPSFSTTILGFPICPEILKLIRDSRKLGFPKIWFGIGIEIGIPENFGLGIGTRVSVWEPIPNHPYRGLQ</sequence>
<keyword evidence="1" id="KW-0812">Transmembrane</keyword>
<keyword evidence="3" id="KW-1185">Reference proteome</keyword>
<dbReference type="STRING" id="3750.A0A498JN06"/>
<evidence type="ECO:0000313" key="3">
    <source>
        <dbReference type="Proteomes" id="UP000290289"/>
    </source>
</evidence>
<keyword evidence="1" id="KW-0472">Membrane</keyword>
<organism evidence="2 3">
    <name type="scientific">Malus domestica</name>
    <name type="common">Apple</name>
    <name type="synonym">Pyrus malus</name>
    <dbReference type="NCBI Taxonomy" id="3750"/>
    <lineage>
        <taxon>Eukaryota</taxon>
        <taxon>Viridiplantae</taxon>
        <taxon>Streptophyta</taxon>
        <taxon>Embryophyta</taxon>
        <taxon>Tracheophyta</taxon>
        <taxon>Spermatophyta</taxon>
        <taxon>Magnoliopsida</taxon>
        <taxon>eudicotyledons</taxon>
        <taxon>Gunneridae</taxon>
        <taxon>Pentapetalae</taxon>
        <taxon>rosids</taxon>
        <taxon>fabids</taxon>
        <taxon>Rosales</taxon>
        <taxon>Rosaceae</taxon>
        <taxon>Amygdaloideae</taxon>
        <taxon>Maleae</taxon>
        <taxon>Malus</taxon>
    </lineage>
</organism>
<feature type="transmembrane region" description="Helical" evidence="1">
    <location>
        <begin position="33"/>
        <end position="66"/>
    </location>
</feature>
<dbReference type="EMBL" id="RDQH01000333">
    <property type="protein sequence ID" value="RXH95234.1"/>
    <property type="molecule type" value="Genomic_DNA"/>
</dbReference>
<gene>
    <name evidence="2" type="ORF">DVH24_024918</name>
</gene>
<dbReference type="Proteomes" id="UP000290289">
    <property type="component" value="Chromosome 7"/>
</dbReference>
<accession>A0A498JN06</accession>
<reference evidence="2 3" key="1">
    <citation type="submission" date="2018-10" db="EMBL/GenBank/DDBJ databases">
        <title>A high-quality apple genome assembly.</title>
        <authorList>
            <person name="Hu J."/>
        </authorList>
    </citation>
    <scope>NUCLEOTIDE SEQUENCE [LARGE SCALE GENOMIC DNA]</scope>
    <source>
        <strain evidence="3">cv. HFTH1</strain>
        <tissue evidence="2">Young leaf</tissue>
    </source>
</reference>